<name>A0A2A9E957_9MICO</name>
<dbReference type="SUPFAM" id="SSF50118">
    <property type="entry name" value="Cell growth inhibitor/plasmid maintenance toxic component"/>
    <property type="match status" value="1"/>
</dbReference>
<evidence type="ECO:0000256" key="1">
    <source>
        <dbReference type="ARBA" id="ARBA00007521"/>
    </source>
</evidence>
<protein>
    <submittedName>
        <fullName evidence="4">PemK-like, MazF-like toxin of type II toxin-antitoxin system</fullName>
    </submittedName>
</protein>
<proteinExistence type="inferred from homology"/>
<dbReference type="Proteomes" id="UP000221394">
    <property type="component" value="Unassembled WGS sequence"/>
</dbReference>
<dbReference type="EMBL" id="PDJH01000001">
    <property type="protein sequence ID" value="PFG35353.1"/>
    <property type="molecule type" value="Genomic_DNA"/>
</dbReference>
<feature type="region of interest" description="Disordered" evidence="3">
    <location>
        <begin position="48"/>
        <end position="110"/>
    </location>
</feature>
<feature type="compositionally biased region" description="Pro residues" evidence="3">
    <location>
        <begin position="83"/>
        <end position="96"/>
    </location>
</feature>
<comment type="similarity">
    <text evidence="1">Belongs to the PemK/MazF family.</text>
</comment>
<reference evidence="4 5" key="1">
    <citation type="submission" date="2017-10" db="EMBL/GenBank/DDBJ databases">
        <title>Sequencing the genomes of 1000 actinobacteria strains.</title>
        <authorList>
            <person name="Klenk H.-P."/>
        </authorList>
    </citation>
    <scope>NUCLEOTIDE SEQUENCE [LARGE SCALE GENOMIC DNA]</scope>
    <source>
        <strain evidence="4 5">DSM 21574</strain>
    </source>
</reference>
<dbReference type="Pfam" id="PF02452">
    <property type="entry name" value="PemK_toxin"/>
    <property type="match status" value="1"/>
</dbReference>
<sequence>MTGAADELAACSPAPTVRAGPERRILARMPTRSWSDLLAGAARTAAALLASPRRGERTTPGPAGAPSPTPAPPPARKDRATPRPAPRPTSPRPTAPPQGARDAYPGDYTGAIDPVYAPALDGDADPGEIVWTWVPYEEDHSQGKDRPVLVVGHDGPWLLALMLTSKDHSRDVAAEARRGRRWLDIGSGPWDSRGRDSEVRLDRVLRIDPERVRREGAIMDRATFDLVTAQIG</sequence>
<feature type="compositionally biased region" description="Pro residues" evidence="3">
    <location>
        <begin position="63"/>
        <end position="74"/>
    </location>
</feature>
<gene>
    <name evidence="4" type="ORF">ATL41_0028</name>
</gene>
<evidence type="ECO:0000313" key="4">
    <source>
        <dbReference type="EMBL" id="PFG35353.1"/>
    </source>
</evidence>
<dbReference type="InterPro" id="IPR011067">
    <property type="entry name" value="Plasmid_toxin/cell-grow_inhib"/>
</dbReference>
<keyword evidence="2" id="KW-1277">Toxin-antitoxin system</keyword>
<feature type="region of interest" description="Disordered" evidence="3">
    <location>
        <begin position="1"/>
        <end position="33"/>
    </location>
</feature>
<keyword evidence="5" id="KW-1185">Reference proteome</keyword>
<dbReference type="AlphaFoldDB" id="A0A2A9E957"/>
<evidence type="ECO:0000313" key="5">
    <source>
        <dbReference type="Proteomes" id="UP000221394"/>
    </source>
</evidence>
<accession>A0A2A9E957</accession>
<evidence type="ECO:0000256" key="3">
    <source>
        <dbReference type="SAM" id="MobiDB-lite"/>
    </source>
</evidence>
<dbReference type="GO" id="GO:0003677">
    <property type="term" value="F:DNA binding"/>
    <property type="evidence" value="ECO:0007669"/>
    <property type="project" value="InterPro"/>
</dbReference>
<dbReference type="Gene3D" id="2.30.30.110">
    <property type="match status" value="1"/>
</dbReference>
<evidence type="ECO:0000256" key="2">
    <source>
        <dbReference type="ARBA" id="ARBA00022649"/>
    </source>
</evidence>
<dbReference type="InterPro" id="IPR003477">
    <property type="entry name" value="PemK-like"/>
</dbReference>
<comment type="caution">
    <text evidence="4">The sequence shown here is derived from an EMBL/GenBank/DDBJ whole genome shotgun (WGS) entry which is preliminary data.</text>
</comment>
<organism evidence="4 5">
    <name type="scientific">Flavimobilis soli</name>
    <dbReference type="NCBI Taxonomy" id="442709"/>
    <lineage>
        <taxon>Bacteria</taxon>
        <taxon>Bacillati</taxon>
        <taxon>Actinomycetota</taxon>
        <taxon>Actinomycetes</taxon>
        <taxon>Micrococcales</taxon>
        <taxon>Jonesiaceae</taxon>
        <taxon>Flavimobilis</taxon>
    </lineage>
</organism>